<gene>
    <name evidence="3" type="ORF">LRX75_11920</name>
</gene>
<sequence length="202" mass="22018">MDEWLVLAKTMVPSLEKALTDDRSGTLDADVVAFLKSASGKEALADVRDRFETDPALRERFVEQIGALIAKKGPAPVASDEVSEKLRRLDAEFDKLEQARRFYLEQQARNARHVWVNPVLSVGITGGFIVLVYMTAFVVIPEANSTVFNIILGAFSTAFATVIGFHFGSSVGSKDKDQDKRREAIEQASAGDAAAIARITAT</sequence>
<evidence type="ECO:0000313" key="4">
    <source>
        <dbReference type="Proteomes" id="UP001139089"/>
    </source>
</evidence>
<name>A0A9X1NUU8_9HYPH</name>
<keyword evidence="2" id="KW-1133">Transmembrane helix</keyword>
<evidence type="ECO:0000256" key="1">
    <source>
        <dbReference type="SAM" id="Coils"/>
    </source>
</evidence>
<keyword evidence="4" id="KW-1185">Reference proteome</keyword>
<accession>A0A9X1NUU8</accession>
<evidence type="ECO:0000256" key="2">
    <source>
        <dbReference type="SAM" id="Phobius"/>
    </source>
</evidence>
<feature type="transmembrane region" description="Helical" evidence="2">
    <location>
        <begin position="146"/>
        <end position="167"/>
    </location>
</feature>
<keyword evidence="2" id="KW-0812">Transmembrane</keyword>
<proteinExistence type="predicted"/>
<dbReference type="RefSeq" id="WP_231814636.1">
    <property type="nucleotide sequence ID" value="NZ_JAJOZR010000007.1"/>
</dbReference>
<feature type="coiled-coil region" evidence="1">
    <location>
        <begin position="79"/>
        <end position="106"/>
    </location>
</feature>
<dbReference type="EMBL" id="JAJOZR010000007">
    <property type="protein sequence ID" value="MCD7109743.1"/>
    <property type="molecule type" value="Genomic_DNA"/>
</dbReference>
<evidence type="ECO:0000313" key="3">
    <source>
        <dbReference type="EMBL" id="MCD7109743.1"/>
    </source>
</evidence>
<dbReference type="Proteomes" id="UP001139089">
    <property type="component" value="Unassembled WGS sequence"/>
</dbReference>
<organism evidence="3 4">
    <name type="scientific">Rhizobium quercicola</name>
    <dbReference type="NCBI Taxonomy" id="2901226"/>
    <lineage>
        <taxon>Bacteria</taxon>
        <taxon>Pseudomonadati</taxon>
        <taxon>Pseudomonadota</taxon>
        <taxon>Alphaproteobacteria</taxon>
        <taxon>Hyphomicrobiales</taxon>
        <taxon>Rhizobiaceae</taxon>
        <taxon>Rhizobium/Agrobacterium group</taxon>
        <taxon>Rhizobium</taxon>
    </lineage>
</organism>
<feature type="transmembrane region" description="Helical" evidence="2">
    <location>
        <begin position="119"/>
        <end position="140"/>
    </location>
</feature>
<keyword evidence="2" id="KW-0472">Membrane</keyword>
<comment type="caution">
    <text evidence="3">The sequence shown here is derived from an EMBL/GenBank/DDBJ whole genome shotgun (WGS) entry which is preliminary data.</text>
</comment>
<reference evidence="3" key="1">
    <citation type="submission" date="2021-12" db="EMBL/GenBank/DDBJ databases">
        <authorList>
            <person name="Li Y."/>
        </authorList>
    </citation>
    <scope>NUCLEOTIDE SEQUENCE</scope>
    <source>
        <strain evidence="3">DKSPLA3</strain>
    </source>
</reference>
<protein>
    <submittedName>
        <fullName evidence="3">Uncharacterized protein</fullName>
    </submittedName>
</protein>
<dbReference type="AlphaFoldDB" id="A0A9X1NUU8"/>
<keyword evidence="1" id="KW-0175">Coiled coil</keyword>